<name>A0A0E9UZV9_ANGAN</name>
<protein>
    <submittedName>
        <fullName evidence="1">Uncharacterized protein</fullName>
    </submittedName>
</protein>
<dbReference type="EMBL" id="GBXM01038044">
    <property type="protein sequence ID" value="JAH70533.1"/>
    <property type="molecule type" value="Transcribed_RNA"/>
</dbReference>
<reference evidence="1" key="1">
    <citation type="submission" date="2014-11" db="EMBL/GenBank/DDBJ databases">
        <authorList>
            <person name="Amaro Gonzalez C."/>
        </authorList>
    </citation>
    <scope>NUCLEOTIDE SEQUENCE</scope>
</reference>
<evidence type="ECO:0000313" key="1">
    <source>
        <dbReference type="EMBL" id="JAH70533.1"/>
    </source>
</evidence>
<accession>A0A0E9UZV9</accession>
<reference evidence="1" key="2">
    <citation type="journal article" date="2015" name="Fish Shellfish Immunol.">
        <title>Early steps in the European eel (Anguilla anguilla)-Vibrio vulnificus interaction in the gills: Role of the RtxA13 toxin.</title>
        <authorList>
            <person name="Callol A."/>
            <person name="Pajuelo D."/>
            <person name="Ebbesson L."/>
            <person name="Teles M."/>
            <person name="MacKenzie S."/>
            <person name="Amaro C."/>
        </authorList>
    </citation>
    <scope>NUCLEOTIDE SEQUENCE</scope>
</reference>
<dbReference type="AlphaFoldDB" id="A0A0E9UZV9"/>
<organism evidence="1">
    <name type="scientific">Anguilla anguilla</name>
    <name type="common">European freshwater eel</name>
    <name type="synonym">Muraena anguilla</name>
    <dbReference type="NCBI Taxonomy" id="7936"/>
    <lineage>
        <taxon>Eukaryota</taxon>
        <taxon>Metazoa</taxon>
        <taxon>Chordata</taxon>
        <taxon>Craniata</taxon>
        <taxon>Vertebrata</taxon>
        <taxon>Euteleostomi</taxon>
        <taxon>Actinopterygii</taxon>
        <taxon>Neopterygii</taxon>
        <taxon>Teleostei</taxon>
        <taxon>Anguilliformes</taxon>
        <taxon>Anguillidae</taxon>
        <taxon>Anguilla</taxon>
    </lineage>
</organism>
<sequence>MASGALQLTGSHRCNFVCNILKPFRLIANH</sequence>
<proteinExistence type="predicted"/>